<evidence type="ECO:0000256" key="5">
    <source>
        <dbReference type="PIRSR" id="PIRSR006113-2"/>
    </source>
</evidence>
<protein>
    <submittedName>
        <fullName evidence="6">Queuosine biosynthesis protein QueD</fullName>
    </submittedName>
</protein>
<dbReference type="STRING" id="1110509.Mhar_0533"/>
<evidence type="ECO:0000256" key="4">
    <source>
        <dbReference type="PIRSR" id="PIRSR006113-1"/>
    </source>
</evidence>
<keyword evidence="2 5" id="KW-0862">Zinc</keyword>
<feature type="active site" description="Charge relay system" evidence="4">
    <location>
        <position position="105"/>
    </location>
</feature>
<feature type="binding site" evidence="5">
    <location>
        <position position="24"/>
    </location>
    <ligand>
        <name>Zn(2+)</name>
        <dbReference type="ChEBI" id="CHEBI:29105"/>
    </ligand>
</feature>
<dbReference type="Pfam" id="PF01242">
    <property type="entry name" value="PTPS"/>
    <property type="match status" value="1"/>
</dbReference>
<dbReference type="PATRIC" id="fig|1110509.7.peg.592"/>
<dbReference type="PANTHER" id="PTHR12589">
    <property type="entry name" value="PYRUVOYL TETRAHYDROBIOPTERIN SYNTHASE"/>
    <property type="match status" value="1"/>
</dbReference>
<dbReference type="SUPFAM" id="SSF55620">
    <property type="entry name" value="Tetrahydrobiopterin biosynthesis enzymes-like"/>
    <property type="match status" value="1"/>
</dbReference>
<dbReference type="NCBIfam" id="TIGR03367">
    <property type="entry name" value="queuosine_QueD"/>
    <property type="match status" value="1"/>
</dbReference>
<evidence type="ECO:0000313" key="7">
    <source>
        <dbReference type="Proteomes" id="UP000005877"/>
    </source>
</evidence>
<keyword evidence="3" id="KW-0456">Lyase</keyword>
<dbReference type="AlphaFoldDB" id="G7WN59"/>
<proteinExistence type="predicted"/>
<dbReference type="PIRSF" id="PIRSF006113">
    <property type="entry name" value="PTP_synth"/>
    <property type="match status" value="1"/>
</dbReference>
<evidence type="ECO:0000256" key="2">
    <source>
        <dbReference type="ARBA" id="ARBA00022833"/>
    </source>
</evidence>
<comment type="cofactor">
    <cofactor evidence="5">
        <name>Zn(2+)</name>
        <dbReference type="ChEBI" id="CHEBI:29105"/>
    </cofactor>
    <text evidence="5">Binds 1 zinc ion per subunit.</text>
</comment>
<evidence type="ECO:0000313" key="6">
    <source>
        <dbReference type="EMBL" id="AET63915.1"/>
    </source>
</evidence>
<name>G7WN59_METH6</name>
<accession>G7WN59</accession>
<keyword evidence="1 5" id="KW-0479">Metal-binding</keyword>
<feature type="binding site" evidence="5">
    <location>
        <position position="11"/>
    </location>
    <ligand>
        <name>Zn(2+)</name>
        <dbReference type="ChEBI" id="CHEBI:29105"/>
    </ligand>
</feature>
<evidence type="ECO:0000256" key="3">
    <source>
        <dbReference type="ARBA" id="ARBA00023239"/>
    </source>
</evidence>
<feature type="active site" description="Proton acceptor" evidence="4">
    <location>
        <position position="20"/>
    </location>
</feature>
<sequence>MGLSLEFDAAHRLPGYDGKCARVHGHTYEVEVVVEGQVDEKTGFLMDFYDLKEALRSVLEELDHRDLNEILDNPTAECIAEQIRAGLEEQLLGSNAALVSVKLWEGKGKWVMTG</sequence>
<dbReference type="InterPro" id="IPR007115">
    <property type="entry name" value="6-PTP_synth/QueD"/>
</dbReference>
<dbReference type="EMBL" id="CP003117">
    <property type="protein sequence ID" value="AET63915.1"/>
    <property type="molecule type" value="Genomic_DNA"/>
</dbReference>
<feature type="active site" description="Charge relay system" evidence="4">
    <location>
        <position position="64"/>
    </location>
</feature>
<dbReference type="Gene3D" id="3.30.479.10">
    <property type="entry name" value="6-pyruvoyl tetrahydropterin synthase/QueD"/>
    <property type="match status" value="1"/>
</dbReference>
<dbReference type="GO" id="GO:0046872">
    <property type="term" value="F:metal ion binding"/>
    <property type="evidence" value="ECO:0007669"/>
    <property type="project" value="UniProtKB-KW"/>
</dbReference>
<feature type="binding site" evidence="5">
    <location>
        <position position="26"/>
    </location>
    <ligand>
        <name>Zn(2+)</name>
        <dbReference type="ChEBI" id="CHEBI:29105"/>
    </ligand>
</feature>
<dbReference type="HOGENOM" id="CLU_111016_6_3_2"/>
<dbReference type="PANTHER" id="PTHR12589:SF7">
    <property type="entry name" value="6-PYRUVOYL TETRAHYDROBIOPTERIN SYNTHASE"/>
    <property type="match status" value="1"/>
</dbReference>
<dbReference type="GO" id="GO:0016829">
    <property type="term" value="F:lyase activity"/>
    <property type="evidence" value="ECO:0007669"/>
    <property type="project" value="UniProtKB-KW"/>
</dbReference>
<dbReference type="KEGG" id="mhi:Mhar_0533"/>
<organism evidence="6 7">
    <name type="scientific">Methanothrix harundinacea (strain 6Ac)</name>
    <name type="common">Methanosaeta harundinacea</name>
    <dbReference type="NCBI Taxonomy" id="1110509"/>
    <lineage>
        <taxon>Archaea</taxon>
        <taxon>Methanobacteriati</taxon>
        <taxon>Methanobacteriota</taxon>
        <taxon>Stenosarchaea group</taxon>
        <taxon>Methanomicrobia</taxon>
        <taxon>Methanotrichales</taxon>
        <taxon>Methanotrichaceae</taxon>
        <taxon>Methanothrix</taxon>
    </lineage>
</organism>
<reference evidence="6 7" key="1">
    <citation type="journal article" date="2012" name="PLoS ONE">
        <title>The genome characteristics and predicted function of methyl-group oxidation pathway in the obligate aceticlastic methanogens, Methanosaeta spp.</title>
        <authorList>
            <person name="Zhu J."/>
            <person name="Zheng H."/>
            <person name="Ai G."/>
            <person name="Zhang G."/>
            <person name="Liu D."/>
            <person name="Liu X."/>
            <person name="Dong X."/>
        </authorList>
    </citation>
    <scope>NUCLEOTIDE SEQUENCE [LARGE SCALE GENOMIC DNA]</scope>
    <source>
        <strain evidence="6 7">6Ac</strain>
    </source>
</reference>
<keyword evidence="7" id="KW-1185">Reference proteome</keyword>
<dbReference type="InterPro" id="IPR038418">
    <property type="entry name" value="6-PTP_synth/QueD_sf"/>
</dbReference>
<evidence type="ECO:0000256" key="1">
    <source>
        <dbReference type="ARBA" id="ARBA00022723"/>
    </source>
</evidence>
<dbReference type="Proteomes" id="UP000005877">
    <property type="component" value="Chromosome"/>
</dbReference>
<gene>
    <name evidence="6" type="ordered locus">Mhar_0533</name>
</gene>